<sequence length="557" mass="59164">MDQSRTVPVITDSSHMTSLSLLVPSPLLRSKMKPNYLCPLSPPFSGVSTLHLFPAAILYLPPPLTAPFSLFIHLTGRETAAGQAPFSISLPLLPVFFTTLSPLLRSVLFFFSLPYPFSSSNHRYCLCILALPTMEAFSLLKYWRGGGVISGSSGSGSAVRHTTNATIVAAAASPDSDADSSDEGDDDGPFFDLEFAVPEGNEDAGEGDGVCREPDSSSSEDEDEGGEEDSDVYAVEGGEFNVNLTLSPPPSSSSSPASSVCGGDGCVNSPSDDLFFKGRLVTIEQGSACAPANHNSSSKQLHHLPVSLRKSATKFRVFMLGLKKSKAADHQKELEKLPEKSQTTATATASSKLLAVRFKVEEVPIISLFTRDNSSKSSQKEAVATSSDEKIIFSKEALQRYLKKVKPLYIRVSKRYGEKLRFSGQLSGQLGGGTAASARKAHTEQSPSTAVAGGEAVKGNLVRQANIPTGLRVVCKHLGKSRSASSAAVAAAPSASSSSRRDDSLLQQQDGIQSAILHCKRSFNASRDSESSQLSRSVSEPLKDKSMALLSKSSQSS</sequence>
<keyword evidence="4" id="KW-1185">Reference proteome</keyword>
<keyword evidence="2" id="KW-0812">Transmembrane</keyword>
<evidence type="ECO:0000256" key="2">
    <source>
        <dbReference type="SAM" id="Phobius"/>
    </source>
</evidence>
<accession>A0AAN7RN40</accession>
<evidence type="ECO:0000256" key="1">
    <source>
        <dbReference type="SAM" id="MobiDB-lite"/>
    </source>
</evidence>
<dbReference type="Proteomes" id="UP001346149">
    <property type="component" value="Unassembled WGS sequence"/>
</dbReference>
<protein>
    <recommendedName>
        <fullName evidence="5">Membrane-associated kinase regulator 2</fullName>
    </recommendedName>
</protein>
<dbReference type="EMBL" id="JAXQNO010000002">
    <property type="protein sequence ID" value="KAK4802443.1"/>
    <property type="molecule type" value="Genomic_DNA"/>
</dbReference>
<dbReference type="AlphaFoldDB" id="A0AAN7RN40"/>
<proteinExistence type="predicted"/>
<keyword evidence="2" id="KW-0472">Membrane</keyword>
<evidence type="ECO:0000313" key="3">
    <source>
        <dbReference type="EMBL" id="KAK4802443.1"/>
    </source>
</evidence>
<feature type="region of interest" description="Disordered" evidence="1">
    <location>
        <begin position="428"/>
        <end position="455"/>
    </location>
</feature>
<dbReference type="PANTHER" id="PTHR33929">
    <property type="entry name" value="MEMBRANE-ASSOCIATED KINASE REGULATOR 2-RELATED"/>
    <property type="match status" value="1"/>
</dbReference>
<dbReference type="GO" id="GO:0005886">
    <property type="term" value="C:plasma membrane"/>
    <property type="evidence" value="ECO:0007669"/>
    <property type="project" value="InterPro"/>
</dbReference>
<reference evidence="3 4" key="1">
    <citation type="journal article" date="2023" name="Hortic Res">
        <title>Pangenome of water caltrop reveals structural variations and asymmetric subgenome divergence after allopolyploidization.</title>
        <authorList>
            <person name="Zhang X."/>
            <person name="Chen Y."/>
            <person name="Wang L."/>
            <person name="Yuan Y."/>
            <person name="Fang M."/>
            <person name="Shi L."/>
            <person name="Lu R."/>
            <person name="Comes H.P."/>
            <person name="Ma Y."/>
            <person name="Chen Y."/>
            <person name="Huang G."/>
            <person name="Zhou Y."/>
            <person name="Zheng Z."/>
            <person name="Qiu Y."/>
        </authorList>
    </citation>
    <scope>NUCLEOTIDE SEQUENCE [LARGE SCALE GENOMIC DNA]</scope>
    <source>
        <strain evidence="3">F231</strain>
    </source>
</reference>
<evidence type="ECO:0008006" key="5">
    <source>
        <dbReference type="Google" id="ProtNLM"/>
    </source>
</evidence>
<feature type="region of interest" description="Disordered" evidence="1">
    <location>
        <begin position="172"/>
        <end position="262"/>
    </location>
</feature>
<feature type="transmembrane region" description="Helical" evidence="2">
    <location>
        <begin position="92"/>
        <end position="112"/>
    </location>
</feature>
<name>A0AAN7RN40_TRANT</name>
<gene>
    <name evidence="3" type="ORF">SAY86_000646</name>
</gene>
<feature type="compositionally biased region" description="Low complexity" evidence="1">
    <location>
        <begin position="486"/>
        <end position="498"/>
    </location>
</feature>
<dbReference type="InterPro" id="IPR039619">
    <property type="entry name" value="MAKR2/5"/>
</dbReference>
<feature type="region of interest" description="Disordered" evidence="1">
    <location>
        <begin position="523"/>
        <end position="557"/>
    </location>
</feature>
<keyword evidence="2" id="KW-1133">Transmembrane helix</keyword>
<feature type="compositionally biased region" description="Acidic residues" evidence="1">
    <location>
        <begin position="218"/>
        <end position="231"/>
    </location>
</feature>
<evidence type="ECO:0000313" key="4">
    <source>
        <dbReference type="Proteomes" id="UP001346149"/>
    </source>
</evidence>
<feature type="compositionally biased region" description="Low complexity" evidence="1">
    <location>
        <begin position="547"/>
        <end position="557"/>
    </location>
</feature>
<dbReference type="PANTHER" id="PTHR33929:SF1">
    <property type="entry name" value="MEMBRANE-ASSOCIATED KINASE REGULATOR 2-RELATED"/>
    <property type="match status" value="1"/>
</dbReference>
<feature type="compositionally biased region" description="Acidic residues" evidence="1">
    <location>
        <begin position="176"/>
        <end position="189"/>
    </location>
</feature>
<comment type="caution">
    <text evidence="3">The sequence shown here is derived from an EMBL/GenBank/DDBJ whole genome shotgun (WGS) entry which is preliminary data.</text>
</comment>
<organism evidence="3 4">
    <name type="scientific">Trapa natans</name>
    <name type="common">Water chestnut</name>
    <dbReference type="NCBI Taxonomy" id="22666"/>
    <lineage>
        <taxon>Eukaryota</taxon>
        <taxon>Viridiplantae</taxon>
        <taxon>Streptophyta</taxon>
        <taxon>Embryophyta</taxon>
        <taxon>Tracheophyta</taxon>
        <taxon>Spermatophyta</taxon>
        <taxon>Magnoliopsida</taxon>
        <taxon>eudicotyledons</taxon>
        <taxon>Gunneridae</taxon>
        <taxon>Pentapetalae</taxon>
        <taxon>rosids</taxon>
        <taxon>malvids</taxon>
        <taxon>Myrtales</taxon>
        <taxon>Lythraceae</taxon>
        <taxon>Trapa</taxon>
    </lineage>
</organism>
<feature type="compositionally biased region" description="Low complexity" evidence="1">
    <location>
        <begin position="531"/>
        <end position="540"/>
    </location>
</feature>
<feature type="region of interest" description="Disordered" evidence="1">
    <location>
        <begin position="486"/>
        <end position="506"/>
    </location>
</feature>